<dbReference type="Proteomes" id="UP000323876">
    <property type="component" value="Unassembled WGS sequence"/>
</dbReference>
<proteinExistence type="predicted"/>
<accession>A0A5N0EQM0</accession>
<keyword evidence="3" id="KW-1185">Reference proteome</keyword>
<evidence type="ECO:0000313" key="2">
    <source>
        <dbReference type="EMBL" id="KAA8889881.1"/>
    </source>
</evidence>
<feature type="compositionally biased region" description="Basic and acidic residues" evidence="1">
    <location>
        <begin position="1"/>
        <end position="21"/>
    </location>
</feature>
<evidence type="ECO:0000256" key="1">
    <source>
        <dbReference type="SAM" id="MobiDB-lite"/>
    </source>
</evidence>
<reference evidence="2 3" key="1">
    <citation type="submission" date="2019-09" db="EMBL/GenBank/DDBJ databases">
        <authorList>
            <person name="Wang X."/>
        </authorList>
    </citation>
    <scope>NUCLEOTIDE SEQUENCE [LARGE SCALE GENOMIC DNA]</scope>
    <source>
        <strain evidence="2 3">CICC 11023</strain>
    </source>
</reference>
<feature type="region of interest" description="Disordered" evidence="1">
    <location>
        <begin position="1"/>
        <end position="39"/>
    </location>
</feature>
<protein>
    <submittedName>
        <fullName evidence="2">Uncharacterized protein</fullName>
    </submittedName>
</protein>
<comment type="caution">
    <text evidence="2">The sequence shown here is derived from an EMBL/GenBank/DDBJ whole genome shotgun (WGS) entry which is preliminary data.</text>
</comment>
<organism evidence="2 3">
    <name type="scientific">Nocardia colli</name>
    <dbReference type="NCBI Taxonomy" id="2545717"/>
    <lineage>
        <taxon>Bacteria</taxon>
        <taxon>Bacillati</taxon>
        <taxon>Actinomycetota</taxon>
        <taxon>Actinomycetes</taxon>
        <taxon>Mycobacteriales</taxon>
        <taxon>Nocardiaceae</taxon>
        <taxon>Nocardia</taxon>
    </lineage>
</organism>
<sequence length="222" mass="24126">MSASEKEPEHQPQDIPGHDFDVFEDPTVPNLDLGSDSQVSTAGRAPNLVAYFSELERYRGDDYSCDRLTSVVTCDFLSAGIAAWLGEPGSAFLHEEAAKYAGELAERMRGWNMKLNLVPAAPAAQCPDRKPQRFDEVLDALQRVSAISSLPPHAVAGMFVETLAQTISTDPRYYPDTKTAAEVLDFLGRESLDSLRAAIESALLGRSGTIADDLSAPRKDLP</sequence>
<dbReference type="EMBL" id="VXLC01000001">
    <property type="protein sequence ID" value="KAA8889881.1"/>
    <property type="molecule type" value="Genomic_DNA"/>
</dbReference>
<name>A0A5N0EQM0_9NOCA</name>
<gene>
    <name evidence="2" type="ORF">F3087_00695</name>
</gene>
<dbReference type="RefSeq" id="WP_150399799.1">
    <property type="nucleotide sequence ID" value="NZ_VXLC01000001.1"/>
</dbReference>
<evidence type="ECO:0000313" key="3">
    <source>
        <dbReference type="Proteomes" id="UP000323876"/>
    </source>
</evidence>
<dbReference type="AlphaFoldDB" id="A0A5N0EQM0"/>